<accession>A0A1J5R4F5</accession>
<reference evidence="1" key="1">
    <citation type="submission" date="2016-10" db="EMBL/GenBank/DDBJ databases">
        <title>Sequence of Gallionella enrichment culture.</title>
        <authorList>
            <person name="Poehlein A."/>
            <person name="Muehling M."/>
            <person name="Daniel R."/>
        </authorList>
    </citation>
    <scope>NUCLEOTIDE SEQUENCE</scope>
</reference>
<dbReference type="AlphaFoldDB" id="A0A1J5R4F5"/>
<name>A0A1J5R4F5_9ZZZZ</name>
<gene>
    <name evidence="1" type="ORF">GALL_335880</name>
</gene>
<protein>
    <submittedName>
        <fullName evidence="1">Uncharacterized protein</fullName>
    </submittedName>
</protein>
<sequence length="124" mass="13523">MHSVANGAAVSQVRPATQRRVEVLELRLRLEAAAATLRERACGPSGGPRSVKARLLLLLASASDIADWASVYGLVKRAQDAYRWSSDALHGRVSMLNLPQVVIEEWREVVEEVEALVCSFPSEG</sequence>
<organism evidence="1">
    <name type="scientific">mine drainage metagenome</name>
    <dbReference type="NCBI Taxonomy" id="410659"/>
    <lineage>
        <taxon>unclassified sequences</taxon>
        <taxon>metagenomes</taxon>
        <taxon>ecological metagenomes</taxon>
    </lineage>
</organism>
<dbReference type="EMBL" id="MLJW01000606">
    <property type="protein sequence ID" value="OIQ84603.1"/>
    <property type="molecule type" value="Genomic_DNA"/>
</dbReference>
<evidence type="ECO:0000313" key="1">
    <source>
        <dbReference type="EMBL" id="OIQ84603.1"/>
    </source>
</evidence>
<comment type="caution">
    <text evidence="1">The sequence shown here is derived from an EMBL/GenBank/DDBJ whole genome shotgun (WGS) entry which is preliminary data.</text>
</comment>
<proteinExistence type="predicted"/>